<accession>A0A2H1VQG6</accession>
<name>A0A2H1VQG6_SPOFR</name>
<proteinExistence type="predicted"/>
<sequence>MSSIPRHTTRRLSRCYWRFEDRAHRALCLESRVLSGARDDVDSMDSFAGGCVGVGFDSRVDANTVFASSSSSKQYKAFVAAYSAAGGDRRGLRNMGAHGEDYIWEYVRNRELSLLRDKVASN</sequence>
<dbReference type="AlphaFoldDB" id="A0A2H1VQG6"/>
<gene>
    <name evidence="1" type="ORF">SFRICE_030577</name>
</gene>
<organism evidence="1">
    <name type="scientific">Spodoptera frugiperda</name>
    <name type="common">Fall armyworm</name>
    <dbReference type="NCBI Taxonomy" id="7108"/>
    <lineage>
        <taxon>Eukaryota</taxon>
        <taxon>Metazoa</taxon>
        <taxon>Ecdysozoa</taxon>
        <taxon>Arthropoda</taxon>
        <taxon>Hexapoda</taxon>
        <taxon>Insecta</taxon>
        <taxon>Pterygota</taxon>
        <taxon>Neoptera</taxon>
        <taxon>Endopterygota</taxon>
        <taxon>Lepidoptera</taxon>
        <taxon>Glossata</taxon>
        <taxon>Ditrysia</taxon>
        <taxon>Noctuoidea</taxon>
        <taxon>Noctuidae</taxon>
        <taxon>Amphipyrinae</taxon>
        <taxon>Spodoptera</taxon>
    </lineage>
</organism>
<protein>
    <submittedName>
        <fullName evidence="1">SFRICE_030577</fullName>
    </submittedName>
</protein>
<reference evidence="1" key="1">
    <citation type="submission" date="2016-07" db="EMBL/GenBank/DDBJ databases">
        <authorList>
            <person name="Bretaudeau A."/>
        </authorList>
    </citation>
    <scope>NUCLEOTIDE SEQUENCE</scope>
    <source>
        <strain evidence="1">Rice</strain>
        <tissue evidence="1">Whole body</tissue>
    </source>
</reference>
<evidence type="ECO:0000313" key="1">
    <source>
        <dbReference type="EMBL" id="SOQ43026.1"/>
    </source>
</evidence>
<dbReference type="EMBL" id="ODYU01003805">
    <property type="protein sequence ID" value="SOQ43026.1"/>
    <property type="molecule type" value="Genomic_DNA"/>
</dbReference>